<dbReference type="AlphaFoldDB" id="A0A0A9FBM3"/>
<name>A0A0A9FBM3_ARUDO</name>
<dbReference type="EMBL" id="GBRH01187441">
    <property type="protein sequence ID" value="JAE10455.1"/>
    <property type="molecule type" value="Transcribed_RNA"/>
</dbReference>
<reference evidence="1" key="2">
    <citation type="journal article" date="2015" name="Data Brief">
        <title>Shoot transcriptome of the giant reed, Arundo donax.</title>
        <authorList>
            <person name="Barrero R.A."/>
            <person name="Guerrero F.D."/>
            <person name="Moolhuijzen P."/>
            <person name="Goolsby J.A."/>
            <person name="Tidwell J."/>
            <person name="Bellgard S.E."/>
            <person name="Bellgard M.I."/>
        </authorList>
    </citation>
    <scope>NUCLEOTIDE SEQUENCE</scope>
    <source>
        <tissue evidence="1">Shoot tissue taken approximately 20 cm above the soil surface</tissue>
    </source>
</reference>
<evidence type="ECO:0000313" key="1">
    <source>
        <dbReference type="EMBL" id="JAE10455.1"/>
    </source>
</evidence>
<sequence length="25" mass="2857">MFCSSSQDVPAYCIAMIHFSLVLFF</sequence>
<reference evidence="1" key="1">
    <citation type="submission" date="2014-09" db="EMBL/GenBank/DDBJ databases">
        <authorList>
            <person name="Magalhaes I.L.F."/>
            <person name="Oliveira U."/>
            <person name="Santos F.R."/>
            <person name="Vidigal T.H.D.A."/>
            <person name="Brescovit A.D."/>
            <person name="Santos A.J."/>
        </authorList>
    </citation>
    <scope>NUCLEOTIDE SEQUENCE</scope>
    <source>
        <tissue evidence="1">Shoot tissue taken approximately 20 cm above the soil surface</tissue>
    </source>
</reference>
<accession>A0A0A9FBM3</accession>
<proteinExistence type="predicted"/>
<protein>
    <submittedName>
        <fullName evidence="1">Uncharacterized protein</fullName>
    </submittedName>
</protein>
<organism evidence="1">
    <name type="scientific">Arundo donax</name>
    <name type="common">Giant reed</name>
    <name type="synonym">Donax arundinaceus</name>
    <dbReference type="NCBI Taxonomy" id="35708"/>
    <lineage>
        <taxon>Eukaryota</taxon>
        <taxon>Viridiplantae</taxon>
        <taxon>Streptophyta</taxon>
        <taxon>Embryophyta</taxon>
        <taxon>Tracheophyta</taxon>
        <taxon>Spermatophyta</taxon>
        <taxon>Magnoliopsida</taxon>
        <taxon>Liliopsida</taxon>
        <taxon>Poales</taxon>
        <taxon>Poaceae</taxon>
        <taxon>PACMAD clade</taxon>
        <taxon>Arundinoideae</taxon>
        <taxon>Arundineae</taxon>
        <taxon>Arundo</taxon>
    </lineage>
</organism>